<protein>
    <submittedName>
        <fullName evidence="2">Uncharacterized protein</fullName>
    </submittedName>
</protein>
<keyword evidence="3" id="KW-1185">Reference proteome</keyword>
<keyword evidence="1" id="KW-0812">Transmembrane</keyword>
<dbReference type="Proteomes" id="UP000823749">
    <property type="component" value="Chromosome 4"/>
</dbReference>
<feature type="transmembrane region" description="Helical" evidence="1">
    <location>
        <begin position="29"/>
        <end position="53"/>
    </location>
</feature>
<evidence type="ECO:0000313" key="3">
    <source>
        <dbReference type="Proteomes" id="UP000823749"/>
    </source>
</evidence>
<dbReference type="AlphaFoldDB" id="A0AAV6KMQ3"/>
<accession>A0AAV6KMQ3</accession>
<organism evidence="2 3">
    <name type="scientific">Rhododendron griersonianum</name>
    <dbReference type="NCBI Taxonomy" id="479676"/>
    <lineage>
        <taxon>Eukaryota</taxon>
        <taxon>Viridiplantae</taxon>
        <taxon>Streptophyta</taxon>
        <taxon>Embryophyta</taxon>
        <taxon>Tracheophyta</taxon>
        <taxon>Spermatophyta</taxon>
        <taxon>Magnoliopsida</taxon>
        <taxon>eudicotyledons</taxon>
        <taxon>Gunneridae</taxon>
        <taxon>Pentapetalae</taxon>
        <taxon>asterids</taxon>
        <taxon>Ericales</taxon>
        <taxon>Ericaceae</taxon>
        <taxon>Ericoideae</taxon>
        <taxon>Rhodoreae</taxon>
        <taxon>Rhododendron</taxon>
    </lineage>
</organism>
<evidence type="ECO:0000256" key="1">
    <source>
        <dbReference type="SAM" id="Phobius"/>
    </source>
</evidence>
<dbReference type="EMBL" id="JACTNZ010000004">
    <property type="protein sequence ID" value="KAG5553821.1"/>
    <property type="molecule type" value="Genomic_DNA"/>
</dbReference>
<sequence>MVWWSLWWQRWWWRRGGGGGGGCGGGGGGVGGCGVVVVVVAVVVVATAVVVAWRLGGGGGSGGGGGGDVVLVAWWWLWWQRWWWSGGGGGVGGCMGRRVLTLLIEGKEEMVKAMLLKVGIALVLMLLALSFTAEARRSEARWLSVRFEKLPKGALVPPSVPLGRTNFVPPQAPLPLDSLANSRMMFQHLPEARWSSVHFGKLPKGAPVPPSAPSGGINFVPPQAPLPPNSLANSRMVFQHLYLAHLVQSIPTPPLTQL</sequence>
<comment type="caution">
    <text evidence="2">The sequence shown here is derived from an EMBL/GenBank/DDBJ whole genome shotgun (WGS) entry which is preliminary data.</text>
</comment>
<evidence type="ECO:0000313" key="2">
    <source>
        <dbReference type="EMBL" id="KAG5553821.1"/>
    </source>
</evidence>
<proteinExistence type="predicted"/>
<keyword evidence="1" id="KW-0472">Membrane</keyword>
<name>A0AAV6KMQ3_9ERIC</name>
<feature type="transmembrane region" description="Helical" evidence="1">
    <location>
        <begin position="114"/>
        <end position="133"/>
    </location>
</feature>
<gene>
    <name evidence="2" type="ORF">RHGRI_011633</name>
</gene>
<keyword evidence="1" id="KW-1133">Transmembrane helix</keyword>
<reference evidence="2" key="1">
    <citation type="submission" date="2020-08" db="EMBL/GenBank/DDBJ databases">
        <title>Plant Genome Project.</title>
        <authorList>
            <person name="Zhang R.-G."/>
        </authorList>
    </citation>
    <scope>NUCLEOTIDE SEQUENCE</scope>
    <source>
        <strain evidence="2">WSP0</strain>
        <tissue evidence="2">Leaf</tissue>
    </source>
</reference>
<feature type="transmembrane region" description="Helical" evidence="1">
    <location>
        <begin position="60"/>
        <end position="78"/>
    </location>
</feature>